<dbReference type="SUPFAM" id="SSF48403">
    <property type="entry name" value="Ankyrin repeat"/>
    <property type="match status" value="2"/>
</dbReference>
<dbReference type="InterPro" id="IPR036770">
    <property type="entry name" value="Ankyrin_rpt-contain_sf"/>
</dbReference>
<feature type="repeat" description="ANK" evidence="1">
    <location>
        <begin position="679"/>
        <end position="711"/>
    </location>
</feature>
<keyword evidence="4" id="KW-1185">Reference proteome</keyword>
<gene>
    <name evidence="3" type="ORF">RI129_009561</name>
</gene>
<dbReference type="Pfam" id="PF02204">
    <property type="entry name" value="VPS9"/>
    <property type="match status" value="1"/>
</dbReference>
<dbReference type="PROSITE" id="PS50088">
    <property type="entry name" value="ANK_REPEAT"/>
    <property type="match status" value="7"/>
</dbReference>
<feature type="repeat" description="ANK" evidence="1">
    <location>
        <begin position="713"/>
        <end position="737"/>
    </location>
</feature>
<feature type="domain" description="VPS9" evidence="2">
    <location>
        <begin position="223"/>
        <end position="359"/>
    </location>
</feature>
<feature type="repeat" description="ANK" evidence="1">
    <location>
        <begin position="452"/>
        <end position="484"/>
    </location>
</feature>
<organism evidence="3 4">
    <name type="scientific">Pyrocoelia pectoralis</name>
    <dbReference type="NCBI Taxonomy" id="417401"/>
    <lineage>
        <taxon>Eukaryota</taxon>
        <taxon>Metazoa</taxon>
        <taxon>Ecdysozoa</taxon>
        <taxon>Arthropoda</taxon>
        <taxon>Hexapoda</taxon>
        <taxon>Insecta</taxon>
        <taxon>Pterygota</taxon>
        <taxon>Neoptera</taxon>
        <taxon>Endopterygota</taxon>
        <taxon>Coleoptera</taxon>
        <taxon>Polyphaga</taxon>
        <taxon>Elateriformia</taxon>
        <taxon>Elateroidea</taxon>
        <taxon>Lampyridae</taxon>
        <taxon>Lampyrinae</taxon>
        <taxon>Pyrocoelia</taxon>
    </lineage>
</organism>
<dbReference type="InterPro" id="IPR002110">
    <property type="entry name" value="Ankyrin_rpt"/>
</dbReference>
<dbReference type="AlphaFoldDB" id="A0AAN7VCR8"/>
<dbReference type="Pfam" id="PF13857">
    <property type="entry name" value="Ank_5"/>
    <property type="match status" value="1"/>
</dbReference>
<protein>
    <recommendedName>
        <fullName evidence="2">VPS9 domain-containing protein</fullName>
    </recommendedName>
</protein>
<evidence type="ECO:0000313" key="4">
    <source>
        <dbReference type="Proteomes" id="UP001329430"/>
    </source>
</evidence>
<sequence>MNLYDECLDQNPLFRFVQENHNDIIKKAIEEDWIICIPRIGTFDSNSITNEDIFENILIPNTELPVTHFSTLTKQEMCVIDRSIVVNGDYSVQILFEETYYVNKHRKYKLWCIERPLNMKHLIVTNGDYVTVKSARDCIKLLWTKDRAILNNVNKLIECYLDEEFQFQSLETLIQRTKDLFKRSVDIVSVEGKNGENIRLAVETYIQQCVHLKLLRAITNYTARYDANLNKIIRNLSEVQIKDLDINAVFADSLSVAKRHLANFGKTVTVLGKVECLRHVVNLISNQKGFVCVTTDDLLKSFVLLVIKSNNVSNWIANLSYISQFRFCSLSSNDESSFLITTLEAAIEYIRKGEIKVTYRFDNDNLSRCFTSIRDGDMCTVKKSCSGKKGEDLVLCHPLCVCDKCTVTDTINVNSCNDKGWTALHVSCLYDYPHIVEYLLKNGAKLNVFDDLGLSPLHYAALKGHQNALLLLLHADATTDVQDSNGNTPLHLAVNNGHENCVKALLYFKEHKSRSINANIVNNVGDSPLHLSVKWGYLEITSILLQYGANPNVRNKWNRTAFDIAHNDYVKDLLIRSVRVEKNVEETKIELNKISSSISENLEQMKKIDLLLKSIKNNDLPLMCYYLGVPSLQTTNLHTNSNCHPLCTCDSCQIQFENSSTSLPSTKTTTLPVNTANIEGFTPLHVAAKYGRLPMVRLLLDKGALINTKTRKEQLTPLHLACKYNRIQVVRELLKCGGCNADVQDIKGNTPLHYACIGNEGGIVELLLSHECDISVKNANEKTALKEAHSRMYWNVVKLFKFNCNNNDDFLFVSL</sequence>
<feature type="repeat" description="ANK" evidence="1">
    <location>
        <begin position="485"/>
        <end position="506"/>
    </location>
</feature>
<dbReference type="GO" id="GO:0043005">
    <property type="term" value="C:neuron projection"/>
    <property type="evidence" value="ECO:0007669"/>
    <property type="project" value="TreeGrafter"/>
</dbReference>
<accession>A0AAN7VCR8</accession>
<dbReference type="InterPro" id="IPR003123">
    <property type="entry name" value="VPS9"/>
</dbReference>
<dbReference type="GO" id="GO:0000149">
    <property type="term" value="F:SNARE binding"/>
    <property type="evidence" value="ECO:0007669"/>
    <property type="project" value="TreeGrafter"/>
</dbReference>
<dbReference type="GO" id="GO:0097422">
    <property type="term" value="C:tubular endosome"/>
    <property type="evidence" value="ECO:0007669"/>
    <property type="project" value="TreeGrafter"/>
</dbReference>
<feature type="repeat" description="ANK" evidence="1">
    <location>
        <begin position="419"/>
        <end position="451"/>
    </location>
</feature>
<dbReference type="GO" id="GO:0045022">
    <property type="term" value="P:early endosome to late endosome transport"/>
    <property type="evidence" value="ECO:0007669"/>
    <property type="project" value="TreeGrafter"/>
</dbReference>
<evidence type="ECO:0000256" key="1">
    <source>
        <dbReference type="PROSITE-ProRule" id="PRU00023"/>
    </source>
</evidence>
<dbReference type="Gene3D" id="1.20.1050.80">
    <property type="entry name" value="VPS9 domain"/>
    <property type="match status" value="1"/>
</dbReference>
<dbReference type="Pfam" id="PF00023">
    <property type="entry name" value="Ank"/>
    <property type="match status" value="1"/>
</dbReference>
<reference evidence="3 4" key="1">
    <citation type="journal article" date="2024" name="Insects">
        <title>An Improved Chromosome-Level Genome Assembly of the Firefly Pyrocoelia pectoralis.</title>
        <authorList>
            <person name="Fu X."/>
            <person name="Meyer-Rochow V.B."/>
            <person name="Ballantyne L."/>
            <person name="Zhu X."/>
        </authorList>
    </citation>
    <scope>NUCLEOTIDE SEQUENCE [LARGE SCALE GENOMIC DNA]</scope>
    <source>
        <strain evidence="3">XCY_ONT2</strain>
    </source>
</reference>
<dbReference type="PRINTS" id="PR01415">
    <property type="entry name" value="ANKYRIN"/>
</dbReference>
<dbReference type="PANTHER" id="PTHR24170:SF2">
    <property type="entry name" value="ANKYRIN REPEAT DOMAIN-CONTAINING PROTEIN 27"/>
    <property type="match status" value="1"/>
</dbReference>
<dbReference type="PROSITE" id="PS51205">
    <property type="entry name" value="VPS9"/>
    <property type="match status" value="1"/>
</dbReference>
<dbReference type="PROSITE" id="PS50297">
    <property type="entry name" value="ANK_REP_REGION"/>
    <property type="match status" value="7"/>
</dbReference>
<dbReference type="SUPFAM" id="SSF109993">
    <property type="entry name" value="VPS9 domain"/>
    <property type="match status" value="1"/>
</dbReference>
<evidence type="ECO:0000313" key="3">
    <source>
        <dbReference type="EMBL" id="KAK5641014.1"/>
    </source>
</evidence>
<dbReference type="Proteomes" id="UP001329430">
    <property type="component" value="Chromosome 7"/>
</dbReference>
<dbReference type="GO" id="GO:0048812">
    <property type="term" value="P:neuron projection morphogenesis"/>
    <property type="evidence" value="ECO:0007669"/>
    <property type="project" value="TreeGrafter"/>
</dbReference>
<dbReference type="GO" id="GO:0005886">
    <property type="term" value="C:plasma membrane"/>
    <property type="evidence" value="ECO:0007669"/>
    <property type="project" value="TreeGrafter"/>
</dbReference>
<dbReference type="InterPro" id="IPR037191">
    <property type="entry name" value="VPS9_dom_sf"/>
</dbReference>
<feature type="repeat" description="ANK" evidence="1">
    <location>
        <begin position="524"/>
        <end position="556"/>
    </location>
</feature>
<keyword evidence="1" id="KW-0040">ANK repeat</keyword>
<dbReference type="EMBL" id="JAVRBK010000007">
    <property type="protein sequence ID" value="KAK5641014.1"/>
    <property type="molecule type" value="Genomic_DNA"/>
</dbReference>
<dbReference type="InterPro" id="IPR051248">
    <property type="entry name" value="UPF0507/Ank_repeat_27"/>
</dbReference>
<evidence type="ECO:0000259" key="2">
    <source>
        <dbReference type="PROSITE" id="PS51205"/>
    </source>
</evidence>
<proteinExistence type="predicted"/>
<dbReference type="Gene3D" id="1.25.40.20">
    <property type="entry name" value="Ankyrin repeat-containing domain"/>
    <property type="match status" value="4"/>
</dbReference>
<name>A0AAN7VCR8_9COLE</name>
<dbReference type="GO" id="GO:0030133">
    <property type="term" value="C:transport vesicle"/>
    <property type="evidence" value="ECO:0007669"/>
    <property type="project" value="TreeGrafter"/>
</dbReference>
<dbReference type="Pfam" id="PF12796">
    <property type="entry name" value="Ank_2"/>
    <property type="match status" value="2"/>
</dbReference>
<dbReference type="GO" id="GO:0005770">
    <property type="term" value="C:late endosome"/>
    <property type="evidence" value="ECO:0007669"/>
    <property type="project" value="TreeGrafter"/>
</dbReference>
<dbReference type="PANTHER" id="PTHR24170">
    <property type="entry name" value="ANKYRIN REPEAT DOMAIN-CONTAINING PROTEIN 27"/>
    <property type="match status" value="1"/>
</dbReference>
<feature type="repeat" description="ANK" evidence="1">
    <location>
        <begin position="747"/>
        <end position="779"/>
    </location>
</feature>
<dbReference type="GO" id="GO:0005085">
    <property type="term" value="F:guanyl-nucleotide exchange factor activity"/>
    <property type="evidence" value="ECO:0007669"/>
    <property type="project" value="TreeGrafter"/>
</dbReference>
<dbReference type="SMART" id="SM00248">
    <property type="entry name" value="ANK"/>
    <property type="match status" value="8"/>
</dbReference>
<dbReference type="GO" id="GO:0005769">
    <property type="term" value="C:early endosome"/>
    <property type="evidence" value="ECO:0007669"/>
    <property type="project" value="TreeGrafter"/>
</dbReference>
<comment type="caution">
    <text evidence="3">The sequence shown here is derived from an EMBL/GenBank/DDBJ whole genome shotgun (WGS) entry which is preliminary data.</text>
</comment>